<reference evidence="2 3" key="1">
    <citation type="submission" date="2019-02" db="EMBL/GenBank/DDBJ databases">
        <title>Deep-cultivation of Planctomycetes and their phenomic and genomic characterization uncovers novel biology.</title>
        <authorList>
            <person name="Wiegand S."/>
            <person name="Jogler M."/>
            <person name="Boedeker C."/>
            <person name="Pinto D."/>
            <person name="Vollmers J."/>
            <person name="Rivas-Marin E."/>
            <person name="Kohn T."/>
            <person name="Peeters S.H."/>
            <person name="Heuer A."/>
            <person name="Rast P."/>
            <person name="Oberbeckmann S."/>
            <person name="Bunk B."/>
            <person name="Jeske O."/>
            <person name="Meyerdierks A."/>
            <person name="Storesund J.E."/>
            <person name="Kallscheuer N."/>
            <person name="Luecker S."/>
            <person name="Lage O.M."/>
            <person name="Pohl T."/>
            <person name="Merkel B.J."/>
            <person name="Hornburger P."/>
            <person name="Mueller R.-W."/>
            <person name="Bruemmer F."/>
            <person name="Labrenz M."/>
            <person name="Spormann A.M."/>
            <person name="Op den Camp H."/>
            <person name="Overmann J."/>
            <person name="Amann R."/>
            <person name="Jetten M.S.M."/>
            <person name="Mascher T."/>
            <person name="Medema M.H."/>
            <person name="Devos D.P."/>
            <person name="Kaster A.-K."/>
            <person name="Ovreas L."/>
            <person name="Rohde M."/>
            <person name="Galperin M.Y."/>
            <person name="Jogler C."/>
        </authorList>
    </citation>
    <scope>NUCLEOTIDE SEQUENCE [LARGE SCALE GENOMIC DNA]</scope>
    <source>
        <strain evidence="2 3">Mal52</strain>
    </source>
</reference>
<dbReference type="RefSeq" id="WP_197534424.1">
    <property type="nucleotide sequence ID" value="NZ_CP036276.1"/>
</dbReference>
<keyword evidence="3" id="KW-1185">Reference proteome</keyword>
<name>A0A517ZVR4_9PLAN</name>
<dbReference type="KEGG" id="sdyn:Mal52_50470"/>
<dbReference type="SUPFAM" id="SSF53335">
    <property type="entry name" value="S-adenosyl-L-methionine-dependent methyltransferases"/>
    <property type="match status" value="1"/>
</dbReference>
<dbReference type="PANTHER" id="PTHR14741">
    <property type="entry name" value="S-ADENOSYLMETHIONINE-DEPENDENT METHYLTRANSFERASE RELATED"/>
    <property type="match status" value="1"/>
</dbReference>
<dbReference type="Pfam" id="PF18096">
    <property type="entry name" value="Thump_like"/>
    <property type="match status" value="1"/>
</dbReference>
<dbReference type="GO" id="GO:0036261">
    <property type="term" value="P:7-methylguanosine cap hypermethylation"/>
    <property type="evidence" value="ECO:0007669"/>
    <property type="project" value="InterPro"/>
</dbReference>
<dbReference type="PANTHER" id="PTHR14741:SF32">
    <property type="entry name" value="TRIMETHYLGUANOSINE SYNTHASE"/>
    <property type="match status" value="1"/>
</dbReference>
<evidence type="ECO:0000313" key="2">
    <source>
        <dbReference type="EMBL" id="QDU46526.1"/>
    </source>
</evidence>
<dbReference type="Gene3D" id="3.40.50.150">
    <property type="entry name" value="Vaccinia Virus protein VP39"/>
    <property type="match status" value="1"/>
</dbReference>
<accession>A0A517ZVR4</accession>
<dbReference type="EMBL" id="CP036276">
    <property type="protein sequence ID" value="QDU46526.1"/>
    <property type="molecule type" value="Genomic_DNA"/>
</dbReference>
<organism evidence="2 3">
    <name type="scientific">Symmachiella dynata</name>
    <dbReference type="NCBI Taxonomy" id="2527995"/>
    <lineage>
        <taxon>Bacteria</taxon>
        <taxon>Pseudomonadati</taxon>
        <taxon>Planctomycetota</taxon>
        <taxon>Planctomycetia</taxon>
        <taxon>Planctomycetales</taxon>
        <taxon>Planctomycetaceae</taxon>
        <taxon>Symmachiella</taxon>
    </lineage>
</organism>
<dbReference type="GO" id="GO:0008168">
    <property type="term" value="F:methyltransferase activity"/>
    <property type="evidence" value="ECO:0007669"/>
    <property type="project" value="InterPro"/>
</dbReference>
<dbReference type="InterPro" id="IPR019012">
    <property type="entry name" value="RNA_cap_Gua-N2-MeTrfase"/>
</dbReference>
<feature type="domain" description="THUMP-like" evidence="1">
    <location>
        <begin position="319"/>
        <end position="391"/>
    </location>
</feature>
<gene>
    <name evidence="2" type="ORF">Mal52_50470</name>
</gene>
<dbReference type="AlphaFoldDB" id="A0A517ZVR4"/>
<evidence type="ECO:0000313" key="3">
    <source>
        <dbReference type="Proteomes" id="UP000319383"/>
    </source>
</evidence>
<protein>
    <recommendedName>
        <fullName evidence="1">THUMP-like domain-containing protein</fullName>
    </recommendedName>
</protein>
<dbReference type="Proteomes" id="UP000319383">
    <property type="component" value="Chromosome"/>
</dbReference>
<proteinExistence type="predicted"/>
<dbReference type="InterPro" id="IPR029063">
    <property type="entry name" value="SAM-dependent_MTases_sf"/>
</dbReference>
<sequence length="396" mass="43380">MSGRTPELADWQQWQLLHQLRSQPHILEAAAAQTGDAMRVQQQLRREFPADLVRAALTLIELRQKAAEKFTAAEQMWFDRQGMEQATSEIVAAHKAQRFTGDVIDLCSGIGADAIALAARCNVVAVDRNPLACLRTQWNAEVAGVADRLQPLCADAEQTPLAGQLVHIDPDRRAKGPARSIKLEDYRPDLEFLQGLPAHARGGAMKLSPASNFGGKFPHCEIELISLSGECKEATVWFGELAGPKSWRATVLPSGATLTGNDLEVFAEQSPLGGYLFDPDPAVVRAGLIDLAASELGLARLDDAEEYLTGEQPIQSPFVRGFEVLADLPNNDKEIRRYFRQADFGQVEIKCRHIPIQAEAIRKKLPLPGTQAGVLIFARVAGKARGIVCRRLADRD</sequence>
<evidence type="ECO:0000259" key="1">
    <source>
        <dbReference type="Pfam" id="PF18096"/>
    </source>
</evidence>
<dbReference type="Pfam" id="PF09445">
    <property type="entry name" value="Methyltransf_15"/>
    <property type="match status" value="1"/>
</dbReference>
<dbReference type="InterPro" id="IPR041497">
    <property type="entry name" value="Thump-like"/>
</dbReference>
<dbReference type="CDD" id="cd02440">
    <property type="entry name" value="AdoMet_MTases"/>
    <property type="match status" value="1"/>
</dbReference>